<accession>A0ABN7P7K7</accession>
<evidence type="ECO:0000313" key="1">
    <source>
        <dbReference type="EMBL" id="CAG2061949.1"/>
    </source>
</evidence>
<comment type="caution">
    <text evidence="1">The sequence shown here is derived from an EMBL/GenBank/DDBJ whole genome shotgun (WGS) entry which is preliminary data.</text>
</comment>
<gene>
    <name evidence="1" type="ORF">TPAB3V08_LOCUS8902</name>
</gene>
<proteinExistence type="predicted"/>
<organism evidence="1 2">
    <name type="scientific">Timema podura</name>
    <name type="common">Walking stick</name>
    <dbReference type="NCBI Taxonomy" id="61482"/>
    <lineage>
        <taxon>Eukaryota</taxon>
        <taxon>Metazoa</taxon>
        <taxon>Ecdysozoa</taxon>
        <taxon>Arthropoda</taxon>
        <taxon>Hexapoda</taxon>
        <taxon>Insecta</taxon>
        <taxon>Pterygota</taxon>
        <taxon>Neoptera</taxon>
        <taxon>Polyneoptera</taxon>
        <taxon>Phasmatodea</taxon>
        <taxon>Timematodea</taxon>
        <taxon>Timematoidea</taxon>
        <taxon>Timematidae</taxon>
        <taxon>Timema</taxon>
    </lineage>
</organism>
<evidence type="ECO:0000313" key="2">
    <source>
        <dbReference type="Proteomes" id="UP001153148"/>
    </source>
</evidence>
<feature type="non-terminal residue" evidence="1">
    <location>
        <position position="101"/>
    </location>
</feature>
<sequence>MATFWTVTGAIVLPNLSGWFGCILQCGKCQDMVPDLETSKLASTKLFCLVLCGQSCTPVWATLLTLFGGMAEDFMAFALHILYYLMMSSDRMQPRSMDCVV</sequence>
<reference evidence="1" key="1">
    <citation type="submission" date="2021-03" db="EMBL/GenBank/DDBJ databases">
        <authorList>
            <person name="Tran Van P."/>
        </authorList>
    </citation>
    <scope>NUCLEOTIDE SEQUENCE</scope>
</reference>
<dbReference type="Proteomes" id="UP001153148">
    <property type="component" value="Unassembled WGS sequence"/>
</dbReference>
<protein>
    <submittedName>
        <fullName evidence="1">Uncharacterized protein</fullName>
    </submittedName>
</protein>
<keyword evidence="2" id="KW-1185">Reference proteome</keyword>
<dbReference type="EMBL" id="CAJPIN010017938">
    <property type="protein sequence ID" value="CAG2061949.1"/>
    <property type="molecule type" value="Genomic_DNA"/>
</dbReference>
<name>A0ABN7P7K7_TIMPD</name>